<dbReference type="PROSITE" id="PS50012">
    <property type="entry name" value="RCC1_3"/>
    <property type="match status" value="7"/>
</dbReference>
<keyword evidence="2" id="KW-0677">Repeat</keyword>
<evidence type="ECO:0000313" key="4">
    <source>
        <dbReference type="EMBL" id="OXB94733.1"/>
    </source>
</evidence>
<dbReference type="PROSITE" id="PS00626">
    <property type="entry name" value="RCC1_2"/>
    <property type="match status" value="6"/>
</dbReference>
<dbReference type="InterPro" id="IPR000408">
    <property type="entry name" value="Reg_chr_condens"/>
</dbReference>
<dbReference type="RefSeq" id="WP_089097186.1">
    <property type="nucleotide sequence ID" value="NZ_NDYL01000001.1"/>
</dbReference>
<gene>
    <name evidence="4" type="ORF">B9L23_07670</name>
</gene>
<dbReference type="Gene3D" id="2.130.10.30">
    <property type="entry name" value="Regulator of chromosome condensation 1/beta-lactamase-inhibitor protein II"/>
    <property type="match status" value="2"/>
</dbReference>
<evidence type="ECO:0000256" key="2">
    <source>
        <dbReference type="ARBA" id="ARBA00022737"/>
    </source>
</evidence>
<accession>A0A226QQF9</accession>
<comment type="caution">
    <text evidence="4">The sequence shown here is derived from an EMBL/GenBank/DDBJ whole genome shotgun (WGS) entry which is preliminary data.</text>
</comment>
<protein>
    <recommendedName>
        <fullName evidence="3">RCC1-like domain-containing protein</fullName>
    </recommendedName>
</protein>
<dbReference type="SUPFAM" id="SSF50965">
    <property type="entry name" value="Galactose oxidase, central domain"/>
    <property type="match status" value="1"/>
</dbReference>
<reference evidence="4 5" key="1">
    <citation type="submission" date="2017-04" db="EMBL/GenBank/DDBJ databases">
        <title>The genome sequence of Parageobacillus galactosidasius DSM 18751.</title>
        <authorList>
            <person name="Ramaloko W.T."/>
            <person name="Koen N."/>
            <person name="Polliack S."/>
            <person name="Aliyu H."/>
            <person name="Lebre P."/>
            <person name="Mohr T."/>
            <person name="Oswald F."/>
            <person name="Zwick M."/>
            <person name="Neumann A."/>
            <person name="Syldatk C."/>
            <person name="Cowan D."/>
            <person name="De Maayer P."/>
        </authorList>
    </citation>
    <scope>NUCLEOTIDE SEQUENCE [LARGE SCALE GENOMIC DNA]</scope>
    <source>
        <strain evidence="4 5">DSM 18751</strain>
    </source>
</reference>
<dbReference type="GO" id="GO:0005085">
    <property type="term" value="F:guanyl-nucleotide exchange factor activity"/>
    <property type="evidence" value="ECO:0007669"/>
    <property type="project" value="TreeGrafter"/>
</dbReference>
<dbReference type="PRINTS" id="PR00633">
    <property type="entry name" value="RCCNDNSATION"/>
</dbReference>
<proteinExistence type="predicted"/>
<dbReference type="SUPFAM" id="SSF50985">
    <property type="entry name" value="RCC1/BLIP-II"/>
    <property type="match status" value="1"/>
</dbReference>
<dbReference type="EMBL" id="NDYL01000001">
    <property type="protein sequence ID" value="OXB94733.1"/>
    <property type="molecule type" value="Genomic_DNA"/>
</dbReference>
<keyword evidence="1" id="KW-0344">Guanine-nucleotide releasing factor</keyword>
<sequence>MGVSNHTVVINKNNELWAWGYNGFGQLGDGTTENRNTPTRIGTDTDWKQVAAGGNHTIAIKNDGSLWAWGHNSSGQLGDGTTTNKATPTRIGTDTDWKQVAAGYSHTVAIKNDGSLWAWGHNSSGQLGDGTTTNKATPTRIGTDTDWKQVACGQYHTVAIKNDGSLWAWGYNNYGQLGDGTTTTHRSTPTKIGTNTNWKQVAAGGNHTIAIKNDGSLWAWGYNYYGQLGDGTTVNKTTPTRIGTDTDWKQVACGYDHTVAIKNDGSLWAWGYNGSGRLGDGTTINKYTPTRIGTDTDWKQVAAGSSHTVAIKLTLDVYGWGNNNYGQLGDGTTTNRNTPTKLSLTDAVALMNELVEKTYLVNVPVHLIATCNALDLHKLRIRSKIPVGTGIRFLFSTDKINWKAYNSSTLTWEPVSLEQALTQGMTKEQVESLDEVALAPYKNIQFYVAITMWTEKENETPMFIGIDGFIDAYTSTPSIQSVSVQYELLESEKPKLYVSRDDGVTWKEVQPDTLTSLEDLPEGNKLRVKAVLSNGQELHALSYSWI</sequence>
<dbReference type="InterPro" id="IPR009091">
    <property type="entry name" value="RCC1/BLIP-II"/>
</dbReference>
<organism evidence="4 5">
    <name type="scientific">Parageobacillus galactosidasius</name>
    <dbReference type="NCBI Taxonomy" id="883812"/>
    <lineage>
        <taxon>Bacteria</taxon>
        <taxon>Bacillati</taxon>
        <taxon>Bacillota</taxon>
        <taxon>Bacilli</taxon>
        <taxon>Bacillales</taxon>
        <taxon>Anoxybacillaceae</taxon>
        <taxon>Parageobacillus</taxon>
    </lineage>
</organism>
<dbReference type="Pfam" id="PF25390">
    <property type="entry name" value="WD40_RLD"/>
    <property type="match status" value="1"/>
</dbReference>
<dbReference type="PANTHER" id="PTHR45982">
    <property type="entry name" value="REGULATOR OF CHROMOSOME CONDENSATION"/>
    <property type="match status" value="1"/>
</dbReference>
<dbReference type="InterPro" id="IPR011043">
    <property type="entry name" value="Gal_Oxase/kelch_b-propeller"/>
</dbReference>
<evidence type="ECO:0000259" key="3">
    <source>
        <dbReference type="Pfam" id="PF25390"/>
    </source>
</evidence>
<dbReference type="Proteomes" id="UP000198394">
    <property type="component" value="Unassembled WGS sequence"/>
</dbReference>
<dbReference type="InterPro" id="IPR051553">
    <property type="entry name" value="Ran_GTPase-activating"/>
</dbReference>
<dbReference type="InterPro" id="IPR058923">
    <property type="entry name" value="RCC1-like_dom"/>
</dbReference>
<dbReference type="Pfam" id="PF00415">
    <property type="entry name" value="RCC1"/>
    <property type="match status" value="1"/>
</dbReference>
<dbReference type="AlphaFoldDB" id="A0A226QQF9"/>
<feature type="domain" description="RCC1-like" evidence="3">
    <location>
        <begin position="5"/>
        <end position="293"/>
    </location>
</feature>
<name>A0A226QQF9_9BACL</name>
<dbReference type="GO" id="GO:0005737">
    <property type="term" value="C:cytoplasm"/>
    <property type="evidence" value="ECO:0007669"/>
    <property type="project" value="TreeGrafter"/>
</dbReference>
<evidence type="ECO:0000313" key="5">
    <source>
        <dbReference type="Proteomes" id="UP000198394"/>
    </source>
</evidence>
<dbReference type="PANTHER" id="PTHR45982:SF1">
    <property type="entry name" value="REGULATOR OF CHROMOSOME CONDENSATION"/>
    <property type="match status" value="1"/>
</dbReference>
<evidence type="ECO:0000256" key="1">
    <source>
        <dbReference type="ARBA" id="ARBA00022658"/>
    </source>
</evidence>
<keyword evidence="5" id="KW-1185">Reference proteome</keyword>